<sequence length="188" mass="20982">MLFVKDIMTKPVVVIRSSATVENAIWLMRTKRVRSLMVEEGDEQGPYGILTERDIVYKVLAKGSPPHFVRVGSIMRRPCIRMPMNATLQEAAQIFSATGVHRAPVIENEQLLGIVSLTDILMKGHPGVLSRDELSQRVQTALQHARIIDDENAQIQQECDIAWQVLEEMQPEAVAAQTPVLTSPSTLE</sequence>
<protein>
    <submittedName>
        <fullName evidence="4">CBS domain-containing protein</fullName>
    </submittedName>
</protein>
<keyword evidence="5" id="KW-1185">Reference proteome</keyword>
<dbReference type="InterPro" id="IPR046342">
    <property type="entry name" value="CBS_dom_sf"/>
</dbReference>
<dbReference type="Pfam" id="PF02672">
    <property type="entry name" value="CP12"/>
    <property type="match status" value="1"/>
</dbReference>
<dbReference type="InterPro" id="IPR000644">
    <property type="entry name" value="CBS_dom"/>
</dbReference>
<dbReference type="PROSITE" id="PS51371">
    <property type="entry name" value="CBS"/>
    <property type="match status" value="2"/>
</dbReference>
<dbReference type="Proteomes" id="UP000615026">
    <property type="component" value="Unassembled WGS sequence"/>
</dbReference>
<proteinExistence type="predicted"/>
<dbReference type="SMART" id="SM00116">
    <property type="entry name" value="CBS"/>
    <property type="match status" value="2"/>
</dbReference>
<feature type="domain" description="CBS" evidence="3">
    <location>
        <begin position="8"/>
        <end position="66"/>
    </location>
</feature>
<dbReference type="EMBL" id="JADEXP010000099">
    <property type="protein sequence ID" value="MBE9067493.1"/>
    <property type="molecule type" value="Genomic_DNA"/>
</dbReference>
<evidence type="ECO:0000313" key="4">
    <source>
        <dbReference type="EMBL" id="MBE9067493.1"/>
    </source>
</evidence>
<organism evidence="4 5">
    <name type="scientific">Leptolyngbya cf. ectocarpi LEGE 11479</name>
    <dbReference type="NCBI Taxonomy" id="1828722"/>
    <lineage>
        <taxon>Bacteria</taxon>
        <taxon>Bacillati</taxon>
        <taxon>Cyanobacteriota</taxon>
        <taxon>Cyanophyceae</taxon>
        <taxon>Leptolyngbyales</taxon>
        <taxon>Leptolyngbyaceae</taxon>
        <taxon>Leptolyngbya group</taxon>
        <taxon>Leptolyngbya</taxon>
    </lineage>
</organism>
<evidence type="ECO:0000256" key="1">
    <source>
        <dbReference type="ARBA" id="ARBA00023122"/>
    </source>
</evidence>
<dbReference type="RefSeq" id="WP_193993458.1">
    <property type="nucleotide sequence ID" value="NZ_JADEXP010000099.1"/>
</dbReference>
<feature type="domain" description="CBS" evidence="3">
    <location>
        <begin position="75"/>
        <end position="133"/>
    </location>
</feature>
<keyword evidence="1 2" id="KW-0129">CBS domain</keyword>
<dbReference type="AlphaFoldDB" id="A0A929F9N3"/>
<dbReference type="InterPro" id="IPR051257">
    <property type="entry name" value="Diverse_CBS-Domain"/>
</dbReference>
<dbReference type="PANTHER" id="PTHR43080:SF2">
    <property type="entry name" value="CBS DOMAIN-CONTAINING PROTEIN"/>
    <property type="match status" value="1"/>
</dbReference>
<dbReference type="PANTHER" id="PTHR43080">
    <property type="entry name" value="CBS DOMAIN-CONTAINING PROTEIN CBSX3, MITOCHONDRIAL"/>
    <property type="match status" value="1"/>
</dbReference>
<evidence type="ECO:0000256" key="2">
    <source>
        <dbReference type="PROSITE-ProRule" id="PRU00703"/>
    </source>
</evidence>
<reference evidence="4" key="1">
    <citation type="submission" date="2020-10" db="EMBL/GenBank/DDBJ databases">
        <authorList>
            <person name="Castelo-Branco R."/>
            <person name="Eusebio N."/>
            <person name="Adriana R."/>
            <person name="Vieira A."/>
            <person name="Brugerolle De Fraissinette N."/>
            <person name="Rezende De Castro R."/>
            <person name="Schneider M.P."/>
            <person name="Vasconcelos V."/>
            <person name="Leao P.N."/>
        </authorList>
    </citation>
    <scope>NUCLEOTIDE SEQUENCE</scope>
    <source>
        <strain evidence="4">LEGE 11479</strain>
    </source>
</reference>
<accession>A0A929F9N3</accession>
<evidence type="ECO:0000259" key="3">
    <source>
        <dbReference type="PROSITE" id="PS51371"/>
    </source>
</evidence>
<comment type="caution">
    <text evidence="4">The sequence shown here is derived from an EMBL/GenBank/DDBJ whole genome shotgun (WGS) entry which is preliminary data.</text>
</comment>
<dbReference type="SUPFAM" id="SSF54631">
    <property type="entry name" value="CBS-domain pair"/>
    <property type="match status" value="1"/>
</dbReference>
<name>A0A929F9N3_LEPEC</name>
<evidence type="ECO:0000313" key="5">
    <source>
        <dbReference type="Proteomes" id="UP000615026"/>
    </source>
</evidence>
<dbReference type="Pfam" id="PF00571">
    <property type="entry name" value="CBS"/>
    <property type="match status" value="2"/>
</dbReference>
<dbReference type="Gene3D" id="3.10.580.10">
    <property type="entry name" value="CBS-domain"/>
    <property type="match status" value="1"/>
</dbReference>
<gene>
    <name evidence="4" type="ORF">IQ260_12575</name>
</gene>